<dbReference type="PANTHER" id="PTHR30345:SF0">
    <property type="entry name" value="DNA DAMAGE-REPAIR_TOLERATION PROTEIN DRT102"/>
    <property type="match status" value="1"/>
</dbReference>
<dbReference type="InterPro" id="IPR036569">
    <property type="entry name" value="RpiB_LacA_LacB_sf"/>
</dbReference>
<dbReference type="NCBIfam" id="TIGR00689">
    <property type="entry name" value="rpiB_lacA_lacB"/>
    <property type="match status" value="1"/>
</dbReference>
<dbReference type="AlphaFoldDB" id="A0A0B5FE60"/>
<keyword evidence="6" id="KW-1185">Reference proteome</keyword>
<comment type="similarity">
    <text evidence="1">Belongs to the LacAB/RpiB family.</text>
</comment>
<feature type="binding site" evidence="4">
    <location>
        <begin position="7"/>
        <end position="8"/>
    </location>
    <ligand>
        <name>D-ribulose 5-phosphate</name>
        <dbReference type="ChEBI" id="CHEBI:58121"/>
    </ligand>
</feature>
<dbReference type="KEGG" id="gsb:GSUB_07680"/>
<dbReference type="NCBIfam" id="NF004051">
    <property type="entry name" value="PRK05571.1"/>
    <property type="match status" value="1"/>
</dbReference>
<keyword evidence="2 5" id="KW-0413">Isomerase</keyword>
<feature type="binding site" evidence="4">
    <location>
        <position position="131"/>
    </location>
    <ligand>
        <name>D-ribulose 5-phosphate</name>
        <dbReference type="ChEBI" id="CHEBI:58121"/>
    </ligand>
</feature>
<feature type="binding site" evidence="4">
    <location>
        <begin position="65"/>
        <end position="69"/>
    </location>
    <ligand>
        <name>D-ribulose 5-phosphate</name>
        <dbReference type="ChEBI" id="CHEBI:58121"/>
    </ligand>
</feature>
<dbReference type="RefSeq" id="WP_040200070.1">
    <property type="nucleotide sequence ID" value="NZ_CP010311.1"/>
</dbReference>
<dbReference type="HOGENOM" id="CLU_091396_4_1_7"/>
<organism evidence="5 6">
    <name type="scientific">Geoalkalibacter subterraneus</name>
    <dbReference type="NCBI Taxonomy" id="483547"/>
    <lineage>
        <taxon>Bacteria</taxon>
        <taxon>Pseudomonadati</taxon>
        <taxon>Thermodesulfobacteriota</taxon>
        <taxon>Desulfuromonadia</taxon>
        <taxon>Desulfuromonadales</taxon>
        <taxon>Geoalkalibacteraceae</taxon>
        <taxon>Geoalkalibacter</taxon>
    </lineage>
</organism>
<dbReference type="GO" id="GO:0004751">
    <property type="term" value="F:ribose-5-phosphate isomerase activity"/>
    <property type="evidence" value="ECO:0007669"/>
    <property type="project" value="TreeGrafter"/>
</dbReference>
<dbReference type="GO" id="GO:0019316">
    <property type="term" value="P:D-allose catabolic process"/>
    <property type="evidence" value="ECO:0007669"/>
    <property type="project" value="TreeGrafter"/>
</dbReference>
<dbReference type="InterPro" id="IPR003500">
    <property type="entry name" value="RpiB_LacA_LacB"/>
</dbReference>
<sequence>MIAIGSDHGGLALKEAVIDLLRRRGLEVTDIGTNNLDSVDYPDFGEKVARMVSSGEAENGILICGTGIGMSIVANKFPRVRAALVTDEFMAQMAREHNNANILVLGGRVVDPDLACRMTTAWLDASFEGGRHQNRLDKISRIEREIAAPDTVGTN</sequence>
<evidence type="ECO:0000256" key="2">
    <source>
        <dbReference type="ARBA" id="ARBA00023235"/>
    </source>
</evidence>
<evidence type="ECO:0000256" key="3">
    <source>
        <dbReference type="PIRSR" id="PIRSR005384-1"/>
    </source>
</evidence>
<dbReference type="GO" id="GO:0009052">
    <property type="term" value="P:pentose-phosphate shunt, non-oxidative branch"/>
    <property type="evidence" value="ECO:0007669"/>
    <property type="project" value="TreeGrafter"/>
</dbReference>
<feature type="binding site" evidence="4">
    <location>
        <position position="135"/>
    </location>
    <ligand>
        <name>D-ribulose 5-phosphate</name>
        <dbReference type="ChEBI" id="CHEBI:58121"/>
    </ligand>
</feature>
<dbReference type="SUPFAM" id="SSF89623">
    <property type="entry name" value="Ribose/Galactose isomerase RpiB/AlsB"/>
    <property type="match status" value="1"/>
</dbReference>
<proteinExistence type="inferred from homology"/>
<feature type="binding site" evidence="4">
    <location>
        <position position="108"/>
    </location>
    <ligand>
        <name>D-ribulose 5-phosphate</name>
        <dbReference type="ChEBI" id="CHEBI:58121"/>
    </ligand>
</feature>
<evidence type="ECO:0000313" key="6">
    <source>
        <dbReference type="Proteomes" id="UP000035036"/>
    </source>
</evidence>
<dbReference type="Gene3D" id="3.40.1400.10">
    <property type="entry name" value="Sugar-phosphate isomerase, RpiB/LacA/LacB"/>
    <property type="match status" value="1"/>
</dbReference>
<name>A0A0B5FE60_9BACT</name>
<reference evidence="5 6" key="1">
    <citation type="journal article" date="2015" name="Genome Announc.">
        <title>Genomes of Geoalkalibacter ferrihydriticus Z-0531T and Geoalkalibacter subterraneus Red1T, Two Haloalkaliphilic Metal-Reducing Deltaproteobacteria.</title>
        <authorList>
            <person name="Badalamenti J.P."/>
            <person name="Krajmalnik-Brown R."/>
            <person name="Torres C.I."/>
            <person name="Bond D.R."/>
        </authorList>
    </citation>
    <scope>NUCLEOTIDE SEQUENCE [LARGE SCALE GENOMIC DNA]</scope>
    <source>
        <strain evidence="5 6">Red1</strain>
    </source>
</reference>
<dbReference type="Proteomes" id="UP000035036">
    <property type="component" value="Chromosome"/>
</dbReference>
<feature type="active site" description="Proton acceptor" evidence="3">
    <location>
        <position position="64"/>
    </location>
</feature>
<dbReference type="PIRSF" id="PIRSF005384">
    <property type="entry name" value="RpiB_LacA_B"/>
    <property type="match status" value="1"/>
</dbReference>
<feature type="binding site" evidence="4">
    <location>
        <position position="98"/>
    </location>
    <ligand>
        <name>D-ribulose 5-phosphate</name>
        <dbReference type="ChEBI" id="CHEBI:58121"/>
    </ligand>
</feature>
<evidence type="ECO:0000313" key="5">
    <source>
        <dbReference type="EMBL" id="AJF06447.1"/>
    </source>
</evidence>
<dbReference type="OrthoDB" id="1778624at2"/>
<gene>
    <name evidence="5" type="ORF">GSUB_07680</name>
</gene>
<feature type="active site" description="Proton donor" evidence="3">
    <location>
        <position position="97"/>
    </location>
</feature>
<protein>
    <submittedName>
        <fullName evidence="5">Ribose 5-phosphate isomerase</fullName>
    </submittedName>
</protein>
<dbReference type="STRING" id="483547.GSUB_07680"/>
<dbReference type="NCBIfam" id="TIGR01120">
    <property type="entry name" value="rpiB"/>
    <property type="match status" value="1"/>
</dbReference>
<dbReference type="EMBL" id="CP010311">
    <property type="protein sequence ID" value="AJF06447.1"/>
    <property type="molecule type" value="Genomic_DNA"/>
</dbReference>
<accession>A0A0B5FE60</accession>
<dbReference type="PANTHER" id="PTHR30345">
    <property type="entry name" value="RIBOSE-5-PHOSPHATE ISOMERASE B"/>
    <property type="match status" value="1"/>
</dbReference>
<evidence type="ECO:0000256" key="1">
    <source>
        <dbReference type="ARBA" id="ARBA00008754"/>
    </source>
</evidence>
<dbReference type="Pfam" id="PF02502">
    <property type="entry name" value="LacAB_rpiB"/>
    <property type="match status" value="1"/>
</dbReference>
<evidence type="ECO:0000256" key="4">
    <source>
        <dbReference type="PIRSR" id="PIRSR005384-2"/>
    </source>
</evidence>
<dbReference type="InterPro" id="IPR004785">
    <property type="entry name" value="RpiB"/>
</dbReference>